<reference evidence="3" key="1">
    <citation type="submission" date="2008-01" db="EMBL/GenBank/DDBJ databases">
        <title>Complete sequence of chromosome of Caulobacter sp. K31.</title>
        <authorList>
            <consortium name="US DOE Joint Genome Institute"/>
            <person name="Copeland A."/>
            <person name="Lucas S."/>
            <person name="Lapidus A."/>
            <person name="Barry K."/>
            <person name="Glavina del Rio T."/>
            <person name="Dalin E."/>
            <person name="Tice H."/>
            <person name="Pitluck S."/>
            <person name="Bruce D."/>
            <person name="Goodwin L."/>
            <person name="Thompson L.S."/>
            <person name="Brettin T."/>
            <person name="Detter J.C."/>
            <person name="Han C."/>
            <person name="Schmutz J."/>
            <person name="Larimer F."/>
            <person name="Land M."/>
            <person name="Hauser L."/>
            <person name="Kyrpides N."/>
            <person name="Kim E."/>
            <person name="Stephens C."/>
            <person name="Richardson P."/>
        </authorList>
    </citation>
    <scope>NUCLEOTIDE SEQUENCE [LARGE SCALE GENOMIC DNA]</scope>
    <source>
        <strain evidence="3">K31</strain>
    </source>
</reference>
<dbReference type="eggNOG" id="COG0457">
    <property type="taxonomic scope" value="Bacteria"/>
</dbReference>
<dbReference type="SUPFAM" id="SSF48452">
    <property type="entry name" value="TPR-like"/>
    <property type="match status" value="1"/>
</dbReference>
<evidence type="ECO:0000256" key="1">
    <source>
        <dbReference type="PROSITE-ProRule" id="PRU00339"/>
    </source>
</evidence>
<evidence type="ECO:0000259" key="2">
    <source>
        <dbReference type="Pfam" id="PF08885"/>
    </source>
</evidence>
<evidence type="ECO:0000313" key="3">
    <source>
        <dbReference type="EMBL" id="ABZ74090.1"/>
    </source>
</evidence>
<dbReference type="InterPro" id="IPR019734">
    <property type="entry name" value="TPR_rpt"/>
</dbReference>
<dbReference type="Gene3D" id="1.25.40.10">
    <property type="entry name" value="Tetratricopeptide repeat domain"/>
    <property type="match status" value="2"/>
</dbReference>
<dbReference type="OrthoDB" id="369216at2"/>
<sequence length="533" mass="59607">MALVHVPAEQALGSKNRFDRWGKAAERLKPECWPHVSTPFALHRGAKVFTIGSCFARNIEERLARVGFDIPMLAFSAPQSEHAGARAAGILNKYTPASIYQEIAWAADIYERDSVPTRADSEKFLYLLDDGSAIDNNLADHVSVGLDRFFERRVDIYSVFKHAFDAECVVITPGLVEAWWDTERGIYIQDPPWPRELKKFRGQCEFVQLDYTTAFDYLQRTIDRIRSINPDAKFLITTSPVPLGKTFTDDDIIVANSYAKSTLRAACGDLVKRNDNIGYFPSFESVMLSKGDGVWEDDGIHVTQAFVSSIVAHLTQAYCPDVSEGDRLFLSSLSSTDTNERLALAKRAVELEPERPELLDHLGTLYCNAQDFEAAVGVLQRAVDLRPDWEHRYHLAMALQGVRRFREAGELLEVLVVENPDSTDAATRLSHSLIILGQAQRARAFLEQRIASAPSSALYYWLSTAMGHAGDNADAALMAEKSIELDPGNPHNWYLAGTYHAKANRKAPRPFFEKALEIAPDVKAFQDALKPQI</sequence>
<protein>
    <submittedName>
        <fullName evidence="3">GSCFA domain protein</fullName>
    </submittedName>
</protein>
<dbReference type="SUPFAM" id="SSF52266">
    <property type="entry name" value="SGNH hydrolase"/>
    <property type="match status" value="1"/>
</dbReference>
<dbReference type="Pfam" id="PF08885">
    <property type="entry name" value="GSCFA"/>
    <property type="match status" value="1"/>
</dbReference>
<dbReference type="KEGG" id="cak:Caul_4970"/>
<gene>
    <name evidence="3" type="ordered locus">Caul_4970</name>
</gene>
<dbReference type="InterPro" id="IPR014982">
    <property type="entry name" value="GSCFA"/>
</dbReference>
<dbReference type="STRING" id="366602.Caul_4970"/>
<dbReference type="PROSITE" id="PS50005">
    <property type="entry name" value="TPR"/>
    <property type="match status" value="1"/>
</dbReference>
<keyword evidence="1" id="KW-0802">TPR repeat</keyword>
<organism evidence="3">
    <name type="scientific">Caulobacter sp. (strain K31)</name>
    <dbReference type="NCBI Taxonomy" id="366602"/>
    <lineage>
        <taxon>Bacteria</taxon>
        <taxon>Pseudomonadati</taxon>
        <taxon>Pseudomonadota</taxon>
        <taxon>Alphaproteobacteria</taxon>
        <taxon>Caulobacterales</taxon>
        <taxon>Caulobacteraceae</taxon>
        <taxon>Caulobacter</taxon>
    </lineage>
</organism>
<proteinExistence type="predicted"/>
<dbReference type="EMBL" id="CP000927">
    <property type="protein sequence ID" value="ABZ74090.1"/>
    <property type="molecule type" value="Genomic_DNA"/>
</dbReference>
<dbReference type="AlphaFoldDB" id="B0T687"/>
<feature type="repeat" description="TPR" evidence="1">
    <location>
        <begin position="356"/>
        <end position="389"/>
    </location>
</feature>
<name>B0T687_CAUSK</name>
<feature type="domain" description="GSCFA" evidence="2">
    <location>
        <begin position="47"/>
        <end position="313"/>
    </location>
</feature>
<dbReference type="HOGENOM" id="CLU_510656_0_0_5"/>
<accession>B0T687</accession>
<dbReference type="InterPro" id="IPR011990">
    <property type="entry name" value="TPR-like_helical_dom_sf"/>
</dbReference>